<evidence type="ECO:0000313" key="4">
    <source>
        <dbReference type="EMBL" id="KJX99295.1"/>
    </source>
</evidence>
<dbReference type="GO" id="GO:0008270">
    <property type="term" value="F:zinc ion binding"/>
    <property type="evidence" value="ECO:0007669"/>
    <property type="project" value="InterPro"/>
</dbReference>
<feature type="compositionally biased region" description="Basic and acidic residues" evidence="2">
    <location>
        <begin position="718"/>
        <end position="731"/>
    </location>
</feature>
<proteinExistence type="predicted"/>
<feature type="compositionally biased region" description="Basic residues" evidence="2">
    <location>
        <begin position="657"/>
        <end position="668"/>
    </location>
</feature>
<dbReference type="OrthoDB" id="4150467at2759"/>
<dbReference type="CDD" id="cd00067">
    <property type="entry name" value="GAL4"/>
    <property type="match status" value="1"/>
</dbReference>
<feature type="domain" description="Zn(2)-C6 fungal-type" evidence="3">
    <location>
        <begin position="709"/>
        <end position="739"/>
    </location>
</feature>
<feature type="compositionally biased region" description="Basic and acidic residues" evidence="2">
    <location>
        <begin position="343"/>
        <end position="356"/>
    </location>
</feature>
<dbReference type="AlphaFoldDB" id="A0A0F4GSV6"/>
<organism evidence="4 5">
    <name type="scientific">Zymoseptoria brevis</name>
    <dbReference type="NCBI Taxonomy" id="1047168"/>
    <lineage>
        <taxon>Eukaryota</taxon>
        <taxon>Fungi</taxon>
        <taxon>Dikarya</taxon>
        <taxon>Ascomycota</taxon>
        <taxon>Pezizomycotina</taxon>
        <taxon>Dothideomycetes</taxon>
        <taxon>Dothideomycetidae</taxon>
        <taxon>Mycosphaerellales</taxon>
        <taxon>Mycosphaerellaceae</taxon>
        <taxon>Zymoseptoria</taxon>
    </lineage>
</organism>
<dbReference type="PROSITE" id="PS50048">
    <property type="entry name" value="ZN2_CY6_FUNGAL_2"/>
    <property type="match status" value="1"/>
</dbReference>
<dbReference type="Proteomes" id="UP000033647">
    <property type="component" value="Unassembled WGS sequence"/>
</dbReference>
<feature type="region of interest" description="Disordered" evidence="2">
    <location>
        <begin position="104"/>
        <end position="154"/>
    </location>
</feature>
<reference evidence="4 5" key="1">
    <citation type="submission" date="2015-03" db="EMBL/GenBank/DDBJ databases">
        <title>RNA-seq based gene annotation and comparative genomics of four Zymoseptoria species reveal species-specific pathogenicity related genes and transposable element activity.</title>
        <authorList>
            <person name="Grandaubert J."/>
            <person name="Bhattacharyya A."/>
            <person name="Stukenbrock E.H."/>
        </authorList>
    </citation>
    <scope>NUCLEOTIDE SEQUENCE [LARGE SCALE GENOMIC DNA]</scope>
    <source>
        <strain evidence="4 5">Zb18110</strain>
    </source>
</reference>
<feature type="compositionally biased region" description="Polar residues" evidence="2">
    <location>
        <begin position="676"/>
        <end position="695"/>
    </location>
</feature>
<dbReference type="InterPro" id="IPR001138">
    <property type="entry name" value="Zn2Cys6_DnaBD"/>
</dbReference>
<protein>
    <recommendedName>
        <fullName evidence="3">Zn(2)-C6 fungal-type domain-containing protein</fullName>
    </recommendedName>
</protein>
<feature type="compositionally biased region" description="Polar residues" evidence="2">
    <location>
        <begin position="468"/>
        <end position="480"/>
    </location>
</feature>
<dbReference type="EMBL" id="LAFY01000356">
    <property type="protein sequence ID" value="KJX99295.1"/>
    <property type="molecule type" value="Genomic_DNA"/>
</dbReference>
<keyword evidence="1" id="KW-0539">Nucleus</keyword>
<evidence type="ECO:0000256" key="1">
    <source>
        <dbReference type="ARBA" id="ARBA00023242"/>
    </source>
</evidence>
<feature type="compositionally biased region" description="Polar residues" evidence="2">
    <location>
        <begin position="142"/>
        <end position="154"/>
    </location>
</feature>
<feature type="compositionally biased region" description="Low complexity" evidence="2">
    <location>
        <begin position="295"/>
        <end position="319"/>
    </location>
</feature>
<comment type="caution">
    <text evidence="4">The sequence shown here is derived from an EMBL/GenBank/DDBJ whole genome shotgun (WGS) entry which is preliminary data.</text>
</comment>
<gene>
    <name evidence="4" type="ORF">TI39_contig364g00024</name>
</gene>
<feature type="compositionally biased region" description="Polar residues" evidence="2">
    <location>
        <begin position="358"/>
        <end position="369"/>
    </location>
</feature>
<dbReference type="SMART" id="SM00066">
    <property type="entry name" value="GAL4"/>
    <property type="match status" value="1"/>
</dbReference>
<feature type="compositionally biased region" description="Basic residues" evidence="2">
    <location>
        <begin position="626"/>
        <end position="635"/>
    </location>
</feature>
<accession>A0A0F4GSV6</accession>
<feature type="region of interest" description="Disordered" evidence="2">
    <location>
        <begin position="468"/>
        <end position="502"/>
    </location>
</feature>
<name>A0A0F4GSV6_9PEZI</name>
<dbReference type="GO" id="GO:0000981">
    <property type="term" value="F:DNA-binding transcription factor activity, RNA polymerase II-specific"/>
    <property type="evidence" value="ECO:0007669"/>
    <property type="project" value="InterPro"/>
</dbReference>
<feature type="compositionally biased region" description="Basic and acidic residues" evidence="2">
    <location>
        <begin position="604"/>
        <end position="625"/>
    </location>
</feature>
<keyword evidence="5" id="KW-1185">Reference proteome</keyword>
<evidence type="ECO:0000313" key="5">
    <source>
        <dbReference type="Proteomes" id="UP000033647"/>
    </source>
</evidence>
<evidence type="ECO:0000259" key="3">
    <source>
        <dbReference type="PROSITE" id="PS50048"/>
    </source>
</evidence>
<evidence type="ECO:0000256" key="2">
    <source>
        <dbReference type="SAM" id="MobiDB-lite"/>
    </source>
</evidence>
<sequence length="804" mass="86985">MPKPHLLVTRSTLLHLEFYPTCTHHPLEYLNQSTQLAQKIVGIGPVSPSGGKVFDGEVSDKLGHPHHTTISSLLLPSEIPCPRLIVANHRPQYAAPIPLRCADDDEGGAKEKKDMEEPNTVPIGGYDGAGTGETRRQHHPYSTRNGSSFQESHSNARLHNGNAQRSLRGSTGTAAMSGYARGSPVKKDQKHVVFQLIDPEDPRIQARLPMRVMISPHDTTESIITTVKNFYGVYEYGVSFENRDGISIIAAYDNFDNDMTVYVRAVAQPLPPLNEHVKDAGSPKRLALGAPFEMRPPSHSAAQSPSRSAARSAGVRSLSPHSDIGRRSASAAPGNKARLQKSKSKENSVAGEHDGYSSDINDNGSVASSRRSKAEEIKAEITVDNIVEGGRRKRAFESSELPLFVPPQVPMSTSISSISPQRRAGPPNVSPYGYNGQQTFAYPQPLPSPQSYGYGSGPSNGFALPSFPSNPYQNGYQPASRQLRGSRVSHHSHRNSIGGILPTPDPTIGSVISDEDVALQLMRLGDPTAFSHGRTSTSTVDDALSGKAEAASSDEEDEDDGDEDEEGDSMLPVVPRSENPGPQRKKQRTANELPSDATSYEDYEDRRDATFRGDSDVAHREDGHRHMGKPKHKARNGSGPTGTAKKSSKPRALSISKSKKPSVGHNHAKVPMSPASLPSQSRKASVSSSTINFQHQLGVDEEDLSSKPRCQRCRKSKKGCDRQRPCGRCKDAGIGADGCLSEDEGNGRKGRYGRHMGVTIKKGEGSVDEEDSPQPSMSQHSVAMPANGYFLAPALPDKSKKRKR</sequence>
<feature type="compositionally biased region" description="Basic and acidic residues" evidence="2">
    <location>
        <begin position="107"/>
        <end position="116"/>
    </location>
</feature>
<feature type="region of interest" description="Disordered" evidence="2">
    <location>
        <begin position="527"/>
        <end position="804"/>
    </location>
</feature>
<feature type="compositionally biased region" description="Acidic residues" evidence="2">
    <location>
        <begin position="552"/>
        <end position="568"/>
    </location>
</feature>
<feature type="region of interest" description="Disordered" evidence="2">
    <location>
        <begin position="288"/>
        <end position="375"/>
    </location>
</feature>